<evidence type="ECO:0000256" key="12">
    <source>
        <dbReference type="ARBA" id="ARBA00029757"/>
    </source>
</evidence>
<dbReference type="GO" id="GO:0009029">
    <property type="term" value="F:lipid-A 4'-kinase activity"/>
    <property type="evidence" value="ECO:0007669"/>
    <property type="project" value="UniProtKB-UniRule"/>
</dbReference>
<evidence type="ECO:0000256" key="9">
    <source>
        <dbReference type="ARBA" id="ARBA00022777"/>
    </source>
</evidence>
<dbReference type="EC" id="2.7.1.130" evidence="3 13"/>
<dbReference type="SUPFAM" id="SSF52540">
    <property type="entry name" value="P-loop containing nucleoside triphosphate hydrolases"/>
    <property type="match status" value="1"/>
</dbReference>
<evidence type="ECO:0000256" key="10">
    <source>
        <dbReference type="ARBA" id="ARBA00022840"/>
    </source>
</evidence>
<reference evidence="15 16" key="1">
    <citation type="journal article" date="2015" name="Microbiome">
        <title>Genomic resolution of linkages in carbon, nitrogen, and sulfur cycling among widespread estuary sediment bacteria.</title>
        <authorList>
            <person name="Baker B.J."/>
            <person name="Lazar C.S."/>
            <person name="Teske A.P."/>
            <person name="Dick G.J."/>
        </authorList>
    </citation>
    <scope>NUCLEOTIDE SEQUENCE [LARGE SCALE GENOMIC DNA]</scope>
    <source>
        <strain evidence="15">DG_24</strain>
    </source>
</reference>
<evidence type="ECO:0000256" key="6">
    <source>
        <dbReference type="ARBA" id="ARBA00022556"/>
    </source>
</evidence>
<accession>A0A0S7WWB9</accession>
<evidence type="ECO:0000256" key="11">
    <source>
        <dbReference type="ARBA" id="ARBA00023098"/>
    </source>
</evidence>
<keyword evidence="8 13" id="KW-0547">Nucleotide-binding</keyword>
<evidence type="ECO:0000256" key="13">
    <source>
        <dbReference type="HAMAP-Rule" id="MF_00409"/>
    </source>
</evidence>
<comment type="similarity">
    <text evidence="13">Belongs to the LpxK family.</text>
</comment>
<dbReference type="GO" id="GO:0009244">
    <property type="term" value="P:lipopolysaccharide core region biosynthetic process"/>
    <property type="evidence" value="ECO:0007669"/>
    <property type="project" value="TreeGrafter"/>
</dbReference>
<comment type="caution">
    <text evidence="15">The sequence shown here is derived from an EMBL/GenBank/DDBJ whole genome shotgun (WGS) entry which is preliminary data.</text>
</comment>
<comment type="catalytic activity">
    <reaction evidence="13">
        <text>a lipid A disaccharide + ATP = a lipid IVA + ADP + H(+)</text>
        <dbReference type="Rhea" id="RHEA:67840"/>
        <dbReference type="ChEBI" id="CHEBI:15378"/>
        <dbReference type="ChEBI" id="CHEBI:30616"/>
        <dbReference type="ChEBI" id="CHEBI:176343"/>
        <dbReference type="ChEBI" id="CHEBI:176425"/>
        <dbReference type="ChEBI" id="CHEBI:456216"/>
        <dbReference type="EC" id="2.7.1.130"/>
    </reaction>
</comment>
<dbReference type="InterPro" id="IPR003758">
    <property type="entry name" value="LpxK"/>
</dbReference>
<dbReference type="GO" id="GO:0005886">
    <property type="term" value="C:plasma membrane"/>
    <property type="evidence" value="ECO:0007669"/>
    <property type="project" value="TreeGrafter"/>
</dbReference>
<protein>
    <recommendedName>
        <fullName evidence="4 13">Tetraacyldisaccharide 4'-kinase</fullName>
        <ecNumber evidence="3 13">2.7.1.130</ecNumber>
    </recommendedName>
    <alternativeName>
        <fullName evidence="12 13">Lipid A 4'-kinase</fullName>
    </alternativeName>
</protein>
<keyword evidence="14" id="KW-0812">Transmembrane</keyword>
<keyword evidence="10 13" id="KW-0067">ATP-binding</keyword>
<dbReference type="GO" id="GO:0009245">
    <property type="term" value="P:lipid A biosynthetic process"/>
    <property type="evidence" value="ECO:0007669"/>
    <property type="project" value="UniProtKB-UniRule"/>
</dbReference>
<feature type="binding site" evidence="13">
    <location>
        <begin position="69"/>
        <end position="76"/>
    </location>
    <ligand>
        <name>ATP</name>
        <dbReference type="ChEBI" id="CHEBI:30616"/>
    </ligand>
</feature>
<dbReference type="Proteomes" id="UP000052008">
    <property type="component" value="Unassembled WGS sequence"/>
</dbReference>
<dbReference type="AlphaFoldDB" id="A0A0S7WWB9"/>
<evidence type="ECO:0000256" key="14">
    <source>
        <dbReference type="SAM" id="Phobius"/>
    </source>
</evidence>
<feature type="transmembrane region" description="Helical" evidence="14">
    <location>
        <begin position="20"/>
        <end position="40"/>
    </location>
</feature>
<evidence type="ECO:0000313" key="15">
    <source>
        <dbReference type="EMBL" id="KPJ54485.1"/>
    </source>
</evidence>
<dbReference type="NCBIfam" id="TIGR00682">
    <property type="entry name" value="lpxK"/>
    <property type="match status" value="1"/>
</dbReference>
<dbReference type="CDD" id="cd01983">
    <property type="entry name" value="SIMIBI"/>
    <property type="match status" value="1"/>
</dbReference>
<dbReference type="PANTHER" id="PTHR42724">
    <property type="entry name" value="TETRAACYLDISACCHARIDE 4'-KINASE"/>
    <property type="match status" value="1"/>
</dbReference>
<evidence type="ECO:0000313" key="16">
    <source>
        <dbReference type="Proteomes" id="UP000052008"/>
    </source>
</evidence>
<keyword evidence="5 13" id="KW-0444">Lipid biosynthesis</keyword>
<gene>
    <name evidence="13" type="primary">lpxK</name>
    <name evidence="15" type="ORF">AMJ39_00225</name>
</gene>
<keyword evidence="9 13" id="KW-0418">Kinase</keyword>
<evidence type="ECO:0000256" key="5">
    <source>
        <dbReference type="ARBA" id="ARBA00022516"/>
    </source>
</evidence>
<dbReference type="PANTHER" id="PTHR42724:SF1">
    <property type="entry name" value="TETRAACYLDISACCHARIDE 4'-KINASE, MITOCHONDRIAL-RELATED"/>
    <property type="match status" value="1"/>
</dbReference>
<keyword evidence="11 13" id="KW-0443">Lipid metabolism</keyword>
<keyword evidence="14" id="KW-0472">Membrane</keyword>
<dbReference type="PATRIC" id="fig|1703770.3.peg.48"/>
<comment type="pathway">
    <text evidence="2 13">Glycolipid biosynthesis; lipid IV(A) biosynthesis; lipid IV(A) from (3R)-3-hydroxytetradecanoyl-[acyl-carrier-protein] and UDP-N-acetyl-alpha-D-glucosamine: step 6/6.</text>
</comment>
<evidence type="ECO:0000256" key="4">
    <source>
        <dbReference type="ARBA" id="ARBA00016436"/>
    </source>
</evidence>
<name>A0A0S7WWB9_UNCT6</name>
<dbReference type="InterPro" id="IPR027417">
    <property type="entry name" value="P-loop_NTPase"/>
</dbReference>
<proteinExistence type="inferred from homology"/>
<comment type="function">
    <text evidence="1 13">Transfers the gamma-phosphate of ATP to the 4'-position of a tetraacyldisaccharide 1-phosphate intermediate (termed DS-1-P) to form tetraacyldisaccharide 1,4'-bis-phosphate (lipid IVA).</text>
</comment>
<evidence type="ECO:0000256" key="3">
    <source>
        <dbReference type="ARBA" id="ARBA00012071"/>
    </source>
</evidence>
<dbReference type="GO" id="GO:0005524">
    <property type="term" value="F:ATP binding"/>
    <property type="evidence" value="ECO:0007669"/>
    <property type="project" value="UniProtKB-UniRule"/>
</dbReference>
<keyword evidence="6 13" id="KW-0441">Lipid A biosynthesis</keyword>
<evidence type="ECO:0000256" key="7">
    <source>
        <dbReference type="ARBA" id="ARBA00022679"/>
    </source>
</evidence>
<sequence>MMKKRLFRAWEKIIGEERDGIVPLLPLALLILLSWVYGLCVRARLWMHRRGLLRAGRIDAVVMSVGNLTLGGTGKTPFVIYLARRLRERGIPVAIIAQGYGRKAAAGLLVSEGGGPLVSAEEVGDEAYLFAERLPDIPVLVSRDRVRVGTLAVSRFGSRVIILDDAFQCLGVRREVDLVLVDATRRLRTDRLFPAGYLREPAGGIARASAVVVTRVDESDRDWEKELVSMDAVRTLPIDPVECRFRPMWLFQLLAGERRSLEWLRGRPVIALSGIGNPASFERTLCGLGAEVVSSLRYPDHWWYRARDLEEAQQRAAAAGAQAVITTEKDAVRIAAAGIDDVMGGRDPAGTKAPVLVLVVELEVARGEEGLWGLIDGALADRGVLVKA</sequence>
<keyword evidence="14" id="KW-1133">Transmembrane helix</keyword>
<evidence type="ECO:0000256" key="2">
    <source>
        <dbReference type="ARBA" id="ARBA00004870"/>
    </source>
</evidence>
<dbReference type="STRING" id="1703770.AMJ39_00225"/>
<dbReference type="Pfam" id="PF02606">
    <property type="entry name" value="LpxK"/>
    <property type="match status" value="1"/>
</dbReference>
<organism evidence="15 16">
    <name type="scientific">candidate division TA06 bacterium DG_24</name>
    <dbReference type="NCBI Taxonomy" id="1703770"/>
    <lineage>
        <taxon>Bacteria</taxon>
        <taxon>Bacteria division TA06</taxon>
    </lineage>
</organism>
<evidence type="ECO:0000256" key="8">
    <source>
        <dbReference type="ARBA" id="ARBA00022741"/>
    </source>
</evidence>
<dbReference type="UniPathway" id="UPA00359">
    <property type="reaction ID" value="UER00482"/>
</dbReference>
<evidence type="ECO:0000256" key="1">
    <source>
        <dbReference type="ARBA" id="ARBA00002274"/>
    </source>
</evidence>
<dbReference type="HAMAP" id="MF_00409">
    <property type="entry name" value="LpxK"/>
    <property type="match status" value="1"/>
</dbReference>
<keyword evidence="7 13" id="KW-0808">Transferase</keyword>
<dbReference type="EMBL" id="LIZS01000001">
    <property type="protein sequence ID" value="KPJ54485.1"/>
    <property type="molecule type" value="Genomic_DNA"/>
</dbReference>